<protein>
    <recommendedName>
        <fullName evidence="3">Eukaryotic translation initiation factor 3 subunit E N-terminal domain-containing protein</fullName>
    </recommendedName>
</protein>
<accession>A0A8J5S079</accession>
<dbReference type="EMBL" id="JAAALK010000287">
    <property type="protein sequence ID" value="KAG8060658.1"/>
    <property type="molecule type" value="Genomic_DNA"/>
</dbReference>
<evidence type="ECO:0000313" key="1">
    <source>
        <dbReference type="EMBL" id="KAG8060658.1"/>
    </source>
</evidence>
<keyword evidence="2" id="KW-1185">Reference proteome</keyword>
<evidence type="ECO:0000313" key="2">
    <source>
        <dbReference type="Proteomes" id="UP000729402"/>
    </source>
</evidence>
<organism evidence="1 2">
    <name type="scientific">Zizania palustris</name>
    <name type="common">Northern wild rice</name>
    <dbReference type="NCBI Taxonomy" id="103762"/>
    <lineage>
        <taxon>Eukaryota</taxon>
        <taxon>Viridiplantae</taxon>
        <taxon>Streptophyta</taxon>
        <taxon>Embryophyta</taxon>
        <taxon>Tracheophyta</taxon>
        <taxon>Spermatophyta</taxon>
        <taxon>Magnoliopsida</taxon>
        <taxon>Liliopsida</taxon>
        <taxon>Poales</taxon>
        <taxon>Poaceae</taxon>
        <taxon>BOP clade</taxon>
        <taxon>Oryzoideae</taxon>
        <taxon>Oryzeae</taxon>
        <taxon>Zizaniinae</taxon>
        <taxon>Zizania</taxon>
    </lineage>
</organism>
<dbReference type="Proteomes" id="UP000729402">
    <property type="component" value="Unassembled WGS sequence"/>
</dbReference>
<gene>
    <name evidence="1" type="ORF">GUJ93_ZPchr0002g24493</name>
</gene>
<reference evidence="1" key="1">
    <citation type="journal article" date="2021" name="bioRxiv">
        <title>Whole Genome Assembly and Annotation of Northern Wild Rice, Zizania palustris L., Supports a Whole Genome Duplication in the Zizania Genus.</title>
        <authorList>
            <person name="Haas M."/>
            <person name="Kono T."/>
            <person name="Macchietto M."/>
            <person name="Millas R."/>
            <person name="McGilp L."/>
            <person name="Shao M."/>
            <person name="Duquette J."/>
            <person name="Hirsch C.N."/>
            <person name="Kimball J."/>
        </authorList>
    </citation>
    <scope>NUCLEOTIDE SEQUENCE</scope>
    <source>
        <tissue evidence="1">Fresh leaf tissue</tissue>
    </source>
</reference>
<reference evidence="1" key="2">
    <citation type="submission" date="2021-02" db="EMBL/GenBank/DDBJ databases">
        <authorList>
            <person name="Kimball J.A."/>
            <person name="Haas M.W."/>
            <person name="Macchietto M."/>
            <person name="Kono T."/>
            <person name="Duquette J."/>
            <person name="Shao M."/>
        </authorList>
    </citation>
    <scope>NUCLEOTIDE SEQUENCE</scope>
    <source>
        <tissue evidence="1">Fresh leaf tissue</tissue>
    </source>
</reference>
<proteinExistence type="predicted"/>
<evidence type="ECO:0008006" key="3">
    <source>
        <dbReference type="Google" id="ProtNLM"/>
    </source>
</evidence>
<name>A0A8J5S079_ZIZPA</name>
<comment type="caution">
    <text evidence="1">The sequence shown here is derived from an EMBL/GenBank/DDBJ whole genome shotgun (WGS) entry which is preliminary data.</text>
</comment>
<sequence length="76" mass="8915">MAEFLQERQLYADEDVPRLRALDAAAAPIVSFLHSPQLVQELRPNNQYNIHRLQECFQQEIGAWRQKSAHSEHMQD</sequence>
<dbReference type="AlphaFoldDB" id="A0A8J5S079"/>